<dbReference type="Proteomes" id="UP001448207">
    <property type="component" value="Unassembled WGS sequence"/>
</dbReference>
<dbReference type="EMBL" id="JBCLYO010000011">
    <property type="protein sequence ID" value="KAL0085198.1"/>
    <property type="molecule type" value="Genomic_DNA"/>
</dbReference>
<dbReference type="PANTHER" id="PTHR44086">
    <property type="entry name" value="THIOSULFATE SULFURTRANSFERASE RDL2, MITOCHONDRIAL-RELATED"/>
    <property type="match status" value="1"/>
</dbReference>
<reference evidence="2 3" key="1">
    <citation type="submission" date="2024-04" db="EMBL/GenBank/DDBJ databases">
        <title>Symmetric and asymmetric DNA N6-adenine methylation regulates different biological responses in Mucorales.</title>
        <authorList>
            <consortium name="Lawrence Berkeley National Laboratory"/>
            <person name="Lax C."/>
            <person name="Mondo S.J."/>
            <person name="Osorio-Concepcion M."/>
            <person name="Muszewska A."/>
            <person name="Corrochano-Luque M."/>
            <person name="Gutierrez G."/>
            <person name="Riley R."/>
            <person name="Lipzen A."/>
            <person name="Guo J."/>
            <person name="Hundley H."/>
            <person name="Amirebrahimi M."/>
            <person name="Ng V."/>
            <person name="Lorenzo-Gutierrez D."/>
            <person name="Binder U."/>
            <person name="Yang J."/>
            <person name="Song Y."/>
            <person name="Canovas D."/>
            <person name="Navarro E."/>
            <person name="Freitag M."/>
            <person name="Gabaldon T."/>
            <person name="Grigoriev I.V."/>
            <person name="Corrochano L.M."/>
            <person name="Nicolas F.E."/>
            <person name="Garre V."/>
        </authorList>
    </citation>
    <scope>NUCLEOTIDE SEQUENCE [LARGE SCALE GENOMIC DNA]</scope>
    <source>
        <strain evidence="2 3">L51</strain>
    </source>
</reference>
<protein>
    <submittedName>
        <fullName evidence="2">Rhodanese-like domain-containing protein</fullName>
    </submittedName>
</protein>
<dbReference type="PROSITE" id="PS50206">
    <property type="entry name" value="RHODANESE_3"/>
    <property type="match status" value="1"/>
</dbReference>
<evidence type="ECO:0000259" key="1">
    <source>
        <dbReference type="PROSITE" id="PS50206"/>
    </source>
</evidence>
<comment type="caution">
    <text evidence="2">The sequence shown here is derived from an EMBL/GenBank/DDBJ whole genome shotgun (WGS) entry which is preliminary data.</text>
</comment>
<dbReference type="Gene3D" id="3.40.250.10">
    <property type="entry name" value="Rhodanese-like domain"/>
    <property type="match status" value="1"/>
</dbReference>
<feature type="domain" description="Rhodanese" evidence="1">
    <location>
        <begin position="67"/>
        <end position="164"/>
    </location>
</feature>
<keyword evidence="3" id="KW-1185">Reference proteome</keyword>
<dbReference type="PANTHER" id="PTHR44086:SF10">
    <property type="entry name" value="THIOSULFATE SULFURTRANSFERASE_RHODANESE-LIKE DOMAIN-CONTAINING PROTEIN 3"/>
    <property type="match status" value="1"/>
</dbReference>
<organism evidence="2 3">
    <name type="scientific">Phycomyces blakesleeanus</name>
    <dbReference type="NCBI Taxonomy" id="4837"/>
    <lineage>
        <taxon>Eukaryota</taxon>
        <taxon>Fungi</taxon>
        <taxon>Fungi incertae sedis</taxon>
        <taxon>Mucoromycota</taxon>
        <taxon>Mucoromycotina</taxon>
        <taxon>Mucoromycetes</taxon>
        <taxon>Mucorales</taxon>
        <taxon>Phycomycetaceae</taxon>
        <taxon>Phycomyces</taxon>
    </lineage>
</organism>
<dbReference type="InterPro" id="IPR036873">
    <property type="entry name" value="Rhodanese-like_dom_sf"/>
</dbReference>
<evidence type="ECO:0000313" key="2">
    <source>
        <dbReference type="EMBL" id="KAL0085198.1"/>
    </source>
</evidence>
<accession>A0ABR3AXQ7</accession>
<gene>
    <name evidence="2" type="ORF">J3Q64DRAFT_1699484</name>
</gene>
<dbReference type="SMART" id="SM00450">
    <property type="entry name" value="RHOD"/>
    <property type="match status" value="1"/>
</dbReference>
<dbReference type="Pfam" id="PF00581">
    <property type="entry name" value="Rhodanese"/>
    <property type="match status" value="1"/>
</dbReference>
<sequence>MFAGRFIKPLMAVTRVPLARQTITTIAPRVNTFWIQSASRAYSTSNLEGNKNGFIVFEDIQKLIKENDKNCHIIDVREPSEVIQGSIPTSNNVPLSQFVDAWQSSDDSFEKKFGFKKPSEKETLVVYCMAGIRSARAADYLRQSGFEDVRNYAGSWADYAEKSRA</sequence>
<dbReference type="InterPro" id="IPR001763">
    <property type="entry name" value="Rhodanese-like_dom"/>
</dbReference>
<proteinExistence type="predicted"/>
<evidence type="ECO:0000313" key="3">
    <source>
        <dbReference type="Proteomes" id="UP001448207"/>
    </source>
</evidence>
<name>A0ABR3AXQ7_PHYBL</name>
<dbReference type="SUPFAM" id="SSF52821">
    <property type="entry name" value="Rhodanese/Cell cycle control phosphatase"/>
    <property type="match status" value="1"/>
</dbReference>